<dbReference type="PANTHER" id="PTHR30472:SF25">
    <property type="entry name" value="ABC TRANSPORTER PERMEASE PROTEIN MJ0876-RELATED"/>
    <property type="match status" value="1"/>
</dbReference>
<organism evidence="9 10">
    <name type="scientific">Thorsellia anophelis DSM 18579</name>
    <dbReference type="NCBI Taxonomy" id="1123402"/>
    <lineage>
        <taxon>Bacteria</taxon>
        <taxon>Pseudomonadati</taxon>
        <taxon>Pseudomonadota</taxon>
        <taxon>Gammaproteobacteria</taxon>
        <taxon>Enterobacterales</taxon>
        <taxon>Thorselliaceae</taxon>
        <taxon>Thorsellia</taxon>
    </lineage>
</organism>
<evidence type="ECO:0000256" key="1">
    <source>
        <dbReference type="ARBA" id="ARBA00004651"/>
    </source>
</evidence>
<evidence type="ECO:0000313" key="10">
    <source>
        <dbReference type="Proteomes" id="UP000242642"/>
    </source>
</evidence>
<keyword evidence="4" id="KW-1003">Cell membrane</keyword>
<reference evidence="10" key="1">
    <citation type="submission" date="2016-10" db="EMBL/GenBank/DDBJ databases">
        <authorList>
            <person name="Varghese N."/>
            <person name="Submissions S."/>
        </authorList>
    </citation>
    <scope>NUCLEOTIDE SEQUENCE [LARGE SCALE GENOMIC DNA]</scope>
    <source>
        <strain evidence="10">DSM 18579</strain>
    </source>
</reference>
<dbReference type="PANTHER" id="PTHR30472">
    <property type="entry name" value="FERRIC ENTEROBACTIN TRANSPORT SYSTEM PERMEASE PROTEIN"/>
    <property type="match status" value="1"/>
</dbReference>
<dbReference type="Pfam" id="PF01032">
    <property type="entry name" value="FecCD"/>
    <property type="match status" value="1"/>
</dbReference>
<feature type="transmembrane region" description="Helical" evidence="8">
    <location>
        <begin position="21"/>
        <end position="49"/>
    </location>
</feature>
<feature type="transmembrane region" description="Helical" evidence="8">
    <location>
        <begin position="212"/>
        <end position="233"/>
    </location>
</feature>
<keyword evidence="3" id="KW-0813">Transport</keyword>
<dbReference type="SUPFAM" id="SSF81345">
    <property type="entry name" value="ABC transporter involved in vitamin B12 uptake, BtuC"/>
    <property type="match status" value="1"/>
</dbReference>
<dbReference type="STRING" id="1123402.SAMN02583745_02347"/>
<feature type="transmembrane region" description="Helical" evidence="8">
    <location>
        <begin position="98"/>
        <end position="120"/>
    </location>
</feature>
<keyword evidence="5 8" id="KW-0812">Transmembrane</keyword>
<dbReference type="GO" id="GO:0005886">
    <property type="term" value="C:plasma membrane"/>
    <property type="evidence" value="ECO:0007669"/>
    <property type="project" value="UniProtKB-SubCell"/>
</dbReference>
<evidence type="ECO:0000256" key="4">
    <source>
        <dbReference type="ARBA" id="ARBA00022475"/>
    </source>
</evidence>
<keyword evidence="10" id="KW-1185">Reference proteome</keyword>
<sequence>MKPPQPNQILLNQKKQHKRVLWFLLIITITVSLIATQLGALPINLWALINGTLDDYLINIWFDIRLPRVLMAVIIGSGLALSGAVLQGLFRNPLADPGLLGISSGAALMVGVAILLLPILSLQDSGLNKHVMFFIKQYSMIIAAFIGGISVALILFSFSKNKQTSLIRLLLLGIAINAVSGGLIGLFTYLSTDTQLRQFSLWTLGSLSNSSLTSLFVTSIIIIPASIALLWFANKLNLLQLGQEQAYYLGIDVNKTQWQVLLLCTLIVAVSVSMTGIIGFIGLVIPHLLRLKFGADHKFLLPSSLICGGLFLLLCDTLARTILIPAEMPVGIITSLVGGPYFIYLIITMKPNGIE</sequence>
<keyword evidence="6 8" id="KW-1133">Transmembrane helix</keyword>
<dbReference type="AlphaFoldDB" id="A0A1I0EE25"/>
<name>A0A1I0EE25_9GAMM</name>
<dbReference type="Gene3D" id="1.10.3470.10">
    <property type="entry name" value="ABC transporter involved in vitamin B12 uptake, BtuC"/>
    <property type="match status" value="1"/>
</dbReference>
<dbReference type="GO" id="GO:0022857">
    <property type="term" value="F:transmembrane transporter activity"/>
    <property type="evidence" value="ECO:0007669"/>
    <property type="project" value="InterPro"/>
</dbReference>
<feature type="transmembrane region" description="Helical" evidence="8">
    <location>
        <begin position="69"/>
        <end position="86"/>
    </location>
</feature>
<proteinExistence type="inferred from homology"/>
<protein>
    <submittedName>
        <fullName evidence="9">Iron complex transport system permease protein</fullName>
    </submittedName>
</protein>
<evidence type="ECO:0000256" key="8">
    <source>
        <dbReference type="SAM" id="Phobius"/>
    </source>
</evidence>
<comment type="similarity">
    <text evidence="2">Belongs to the binding-protein-dependent transport system permease family. FecCD subfamily.</text>
</comment>
<gene>
    <name evidence="9" type="ORF">SAMN02583745_02347</name>
</gene>
<feature type="transmembrane region" description="Helical" evidence="8">
    <location>
        <begin position="330"/>
        <end position="347"/>
    </location>
</feature>
<dbReference type="CDD" id="cd06550">
    <property type="entry name" value="TM_ABC_iron-siderophores_like"/>
    <property type="match status" value="1"/>
</dbReference>
<dbReference type="RefSeq" id="WP_093321319.1">
    <property type="nucleotide sequence ID" value="NZ_FOHV01000025.1"/>
</dbReference>
<dbReference type="FunFam" id="1.10.3470.10:FF:000001">
    <property type="entry name" value="Vitamin B12 ABC transporter permease BtuC"/>
    <property type="match status" value="1"/>
</dbReference>
<comment type="subcellular location">
    <subcellularLocation>
        <location evidence="1">Cell membrane</location>
        <topology evidence="1">Multi-pass membrane protein</topology>
    </subcellularLocation>
</comment>
<dbReference type="InterPro" id="IPR000522">
    <property type="entry name" value="ABC_transptr_permease_BtuC"/>
</dbReference>
<dbReference type="GO" id="GO:0033214">
    <property type="term" value="P:siderophore-iron import into cell"/>
    <property type="evidence" value="ECO:0007669"/>
    <property type="project" value="TreeGrafter"/>
</dbReference>
<dbReference type="InterPro" id="IPR037294">
    <property type="entry name" value="ABC_BtuC-like"/>
</dbReference>
<feature type="transmembrane region" description="Helical" evidence="8">
    <location>
        <begin position="140"/>
        <end position="158"/>
    </location>
</feature>
<accession>A0A1I0EE25</accession>
<evidence type="ECO:0000256" key="2">
    <source>
        <dbReference type="ARBA" id="ARBA00007935"/>
    </source>
</evidence>
<evidence type="ECO:0000313" key="9">
    <source>
        <dbReference type="EMBL" id="SET43304.1"/>
    </source>
</evidence>
<dbReference type="OrthoDB" id="9055647at2"/>
<feature type="transmembrane region" description="Helical" evidence="8">
    <location>
        <begin position="170"/>
        <end position="192"/>
    </location>
</feature>
<feature type="transmembrane region" description="Helical" evidence="8">
    <location>
        <begin position="260"/>
        <end position="287"/>
    </location>
</feature>
<dbReference type="Proteomes" id="UP000242642">
    <property type="component" value="Unassembled WGS sequence"/>
</dbReference>
<evidence type="ECO:0000256" key="3">
    <source>
        <dbReference type="ARBA" id="ARBA00022448"/>
    </source>
</evidence>
<evidence type="ECO:0000256" key="7">
    <source>
        <dbReference type="ARBA" id="ARBA00023136"/>
    </source>
</evidence>
<dbReference type="EMBL" id="FOHV01000025">
    <property type="protein sequence ID" value="SET43304.1"/>
    <property type="molecule type" value="Genomic_DNA"/>
</dbReference>
<evidence type="ECO:0000256" key="6">
    <source>
        <dbReference type="ARBA" id="ARBA00022989"/>
    </source>
</evidence>
<keyword evidence="7 8" id="KW-0472">Membrane</keyword>
<evidence type="ECO:0000256" key="5">
    <source>
        <dbReference type="ARBA" id="ARBA00022692"/>
    </source>
</evidence>
<feature type="transmembrane region" description="Helical" evidence="8">
    <location>
        <begin position="299"/>
        <end position="318"/>
    </location>
</feature>